<gene>
    <name evidence="2" type="ORF">GCM10023196_057930</name>
</gene>
<comment type="caution">
    <text evidence="2">The sequence shown here is derived from an EMBL/GenBank/DDBJ whole genome shotgun (WGS) entry which is preliminary data.</text>
</comment>
<reference evidence="3" key="1">
    <citation type="journal article" date="2019" name="Int. J. Syst. Evol. Microbiol.">
        <title>The Global Catalogue of Microorganisms (GCM) 10K type strain sequencing project: providing services to taxonomists for standard genome sequencing and annotation.</title>
        <authorList>
            <consortium name="The Broad Institute Genomics Platform"/>
            <consortium name="The Broad Institute Genome Sequencing Center for Infectious Disease"/>
            <person name="Wu L."/>
            <person name="Ma J."/>
        </authorList>
    </citation>
    <scope>NUCLEOTIDE SEQUENCE [LARGE SCALE GENOMIC DNA]</scope>
    <source>
        <strain evidence="3">JCM 17939</strain>
    </source>
</reference>
<keyword evidence="1" id="KW-0472">Membrane</keyword>
<keyword evidence="1" id="KW-0812">Transmembrane</keyword>
<accession>A0ABP8UIL3</accession>
<keyword evidence="3" id="KW-1185">Reference proteome</keyword>
<feature type="transmembrane region" description="Helical" evidence="1">
    <location>
        <begin position="7"/>
        <end position="30"/>
    </location>
</feature>
<keyword evidence="1" id="KW-1133">Transmembrane helix</keyword>
<organism evidence="2 3">
    <name type="scientific">Actinoallomurus vinaceus</name>
    <dbReference type="NCBI Taxonomy" id="1080074"/>
    <lineage>
        <taxon>Bacteria</taxon>
        <taxon>Bacillati</taxon>
        <taxon>Actinomycetota</taxon>
        <taxon>Actinomycetes</taxon>
        <taxon>Streptosporangiales</taxon>
        <taxon>Thermomonosporaceae</taxon>
        <taxon>Actinoallomurus</taxon>
    </lineage>
</organism>
<evidence type="ECO:0000313" key="3">
    <source>
        <dbReference type="Proteomes" id="UP001501442"/>
    </source>
</evidence>
<proteinExistence type="predicted"/>
<feature type="transmembrane region" description="Helical" evidence="1">
    <location>
        <begin position="50"/>
        <end position="70"/>
    </location>
</feature>
<evidence type="ECO:0000313" key="2">
    <source>
        <dbReference type="EMBL" id="GAA4630864.1"/>
    </source>
</evidence>
<name>A0ABP8UIL3_9ACTN</name>
<dbReference type="RefSeq" id="WP_345434238.1">
    <property type="nucleotide sequence ID" value="NZ_BAABHK010000008.1"/>
</dbReference>
<protein>
    <recommendedName>
        <fullName evidence="4">DUF1206 domain-containing protein</fullName>
    </recommendedName>
</protein>
<dbReference type="Proteomes" id="UP001501442">
    <property type="component" value="Unassembled WGS sequence"/>
</dbReference>
<dbReference type="EMBL" id="BAABHK010000008">
    <property type="protein sequence ID" value="GAA4630864.1"/>
    <property type="molecule type" value="Genomic_DNA"/>
</dbReference>
<evidence type="ECO:0008006" key="4">
    <source>
        <dbReference type="Google" id="ProtNLM"/>
    </source>
</evidence>
<sequence>MTSKQWITVGWGFMAGAALLAVTAAVQVFVSIDDDALAPQIIHVTAFLRGVVAAVLAGVGFFAGLACFSWSATRRRDDLLEQILSRLPN</sequence>
<evidence type="ECO:0000256" key="1">
    <source>
        <dbReference type="SAM" id="Phobius"/>
    </source>
</evidence>